<reference evidence="2 3" key="1">
    <citation type="journal article" date="2014" name="Mol. Plant">
        <title>Chromosome Scale Genome Assembly and Transcriptome Profiling of Nannochloropsis gaditana in Nitrogen Depletion.</title>
        <authorList>
            <person name="Corteggiani Carpinelli E."/>
            <person name="Telatin A."/>
            <person name="Vitulo N."/>
            <person name="Forcato C."/>
            <person name="D'Angelo M."/>
            <person name="Schiavon R."/>
            <person name="Vezzi A."/>
            <person name="Giacometti G.M."/>
            <person name="Morosinotto T."/>
            <person name="Valle G."/>
        </authorList>
    </citation>
    <scope>NUCLEOTIDE SEQUENCE [LARGE SCALE GENOMIC DNA]</scope>
    <source>
        <strain evidence="2 3">B-31</strain>
    </source>
</reference>
<dbReference type="Proteomes" id="UP000019335">
    <property type="component" value="Unassembled WGS sequence"/>
</dbReference>
<name>W7T9T3_9STRA</name>
<comment type="caution">
    <text evidence="2">The sequence shown here is derived from an EMBL/GenBank/DDBJ whole genome shotgun (WGS) entry which is preliminary data.</text>
</comment>
<organism evidence="2 3">
    <name type="scientific">Nannochloropsis gaditana</name>
    <dbReference type="NCBI Taxonomy" id="72520"/>
    <lineage>
        <taxon>Eukaryota</taxon>
        <taxon>Sar</taxon>
        <taxon>Stramenopiles</taxon>
        <taxon>Ochrophyta</taxon>
        <taxon>Eustigmatophyceae</taxon>
        <taxon>Eustigmatales</taxon>
        <taxon>Monodopsidaceae</taxon>
        <taxon>Nannochloropsis</taxon>
    </lineage>
</organism>
<dbReference type="AlphaFoldDB" id="W7T9T3"/>
<evidence type="ECO:0000313" key="3">
    <source>
        <dbReference type="Proteomes" id="UP000019335"/>
    </source>
</evidence>
<evidence type="ECO:0000256" key="1">
    <source>
        <dbReference type="SAM" id="MobiDB-lite"/>
    </source>
</evidence>
<dbReference type="EMBL" id="AZIL01003255">
    <property type="protein sequence ID" value="EWM20273.1"/>
    <property type="molecule type" value="Genomic_DNA"/>
</dbReference>
<evidence type="ECO:0000313" key="2">
    <source>
        <dbReference type="EMBL" id="EWM20273.1"/>
    </source>
</evidence>
<keyword evidence="3" id="KW-1185">Reference proteome</keyword>
<feature type="region of interest" description="Disordered" evidence="1">
    <location>
        <begin position="234"/>
        <end position="302"/>
    </location>
</feature>
<proteinExistence type="predicted"/>
<feature type="compositionally biased region" description="Polar residues" evidence="1">
    <location>
        <begin position="278"/>
        <end position="291"/>
    </location>
</feature>
<accession>W7T9T3</accession>
<protein>
    <submittedName>
        <fullName evidence="2">Uncharacterized protein</fullName>
    </submittedName>
</protein>
<gene>
    <name evidence="2" type="ORF">Naga_100167g15</name>
</gene>
<sequence>MEEGSSGTNEVPDEIRSPQGALEHVTLLSASRREQLIALTRKTFEDEGLPFLKRLENRQAAYLVLVSAAVKEIKRQHPSATVQDVLTILDNSHALFKYAQADEWLQAMFKKEGIHVLHSLDEIVQSLAAAIGARRTQLQGDFALATFVRGDGENLHQLMTRFKSSLHLDFTFPKIVQALLRAEKGGSNVYQATTRRMISYLEDGHARSNPSENQLLLQVISLHEKSSREIADLRGHVKGEQQQTTEYRQKKSSKWPSSDLLGQENQSNPNKTKHGTRKWNSYANNARQDNYPNGVASARPQH</sequence>